<organism evidence="2 3">
    <name type="scientific">Paenibacillus abyssi</name>
    <dbReference type="NCBI Taxonomy" id="1340531"/>
    <lineage>
        <taxon>Bacteria</taxon>
        <taxon>Bacillati</taxon>
        <taxon>Bacillota</taxon>
        <taxon>Bacilli</taxon>
        <taxon>Bacillales</taxon>
        <taxon>Paenibacillaceae</taxon>
        <taxon>Paenibacillus</taxon>
    </lineage>
</organism>
<keyword evidence="1" id="KW-1133">Transmembrane helix</keyword>
<gene>
    <name evidence="2" type="ORF">GCM10010916_12470</name>
</gene>
<comment type="caution">
    <text evidence="2">The sequence shown here is derived from an EMBL/GenBank/DDBJ whole genome shotgun (WGS) entry which is preliminary data.</text>
</comment>
<dbReference type="Proteomes" id="UP000644756">
    <property type="component" value="Unassembled WGS sequence"/>
</dbReference>
<reference evidence="2" key="2">
    <citation type="submission" date="2020-09" db="EMBL/GenBank/DDBJ databases">
        <authorList>
            <person name="Sun Q."/>
            <person name="Zhou Y."/>
        </authorList>
    </citation>
    <scope>NUCLEOTIDE SEQUENCE</scope>
    <source>
        <strain evidence="2">CGMCC 1.12987</strain>
    </source>
</reference>
<keyword evidence="1" id="KW-0812">Transmembrane</keyword>
<keyword evidence="1" id="KW-0472">Membrane</keyword>
<protein>
    <submittedName>
        <fullName evidence="2">Uncharacterized protein</fullName>
    </submittedName>
</protein>
<reference evidence="2" key="1">
    <citation type="journal article" date="2014" name="Int. J. Syst. Evol. Microbiol.">
        <title>Complete genome sequence of Corynebacterium casei LMG S-19264T (=DSM 44701T), isolated from a smear-ripened cheese.</title>
        <authorList>
            <consortium name="US DOE Joint Genome Institute (JGI-PGF)"/>
            <person name="Walter F."/>
            <person name="Albersmeier A."/>
            <person name="Kalinowski J."/>
            <person name="Ruckert C."/>
        </authorList>
    </citation>
    <scope>NUCLEOTIDE SEQUENCE</scope>
    <source>
        <strain evidence="2">CGMCC 1.12987</strain>
    </source>
</reference>
<name>A0A917FPZ6_9BACL</name>
<proteinExistence type="predicted"/>
<evidence type="ECO:0000313" key="2">
    <source>
        <dbReference type="EMBL" id="GGF96724.1"/>
    </source>
</evidence>
<feature type="transmembrane region" description="Helical" evidence="1">
    <location>
        <begin position="12"/>
        <end position="30"/>
    </location>
</feature>
<sequence>MDYNWEMWSQFFQENWLVLLVALIVLFIVVRVVKTVIKWAIVAVIIIAIVVYSGYNLEDLENNFDEIKTMGSQVADTVKQEAIQAMVGEAEDAAYIQNDDGTFTITTNNLELNGKLGDNEVAVSYRGAPLGKWKIDETIQALIDQSKANG</sequence>
<accession>A0A917FPZ6</accession>
<dbReference type="RefSeq" id="WP_188530004.1">
    <property type="nucleotide sequence ID" value="NZ_BMGR01000003.1"/>
</dbReference>
<feature type="transmembrane region" description="Helical" evidence="1">
    <location>
        <begin position="37"/>
        <end position="55"/>
    </location>
</feature>
<keyword evidence="3" id="KW-1185">Reference proteome</keyword>
<evidence type="ECO:0000256" key="1">
    <source>
        <dbReference type="SAM" id="Phobius"/>
    </source>
</evidence>
<evidence type="ECO:0000313" key="3">
    <source>
        <dbReference type="Proteomes" id="UP000644756"/>
    </source>
</evidence>
<dbReference type="AlphaFoldDB" id="A0A917FPZ6"/>
<dbReference type="EMBL" id="BMGR01000003">
    <property type="protein sequence ID" value="GGF96724.1"/>
    <property type="molecule type" value="Genomic_DNA"/>
</dbReference>